<accession>A0A1L9PQT9</accession>
<dbReference type="PROSITE" id="PS51897">
    <property type="entry name" value="ANNEXIN_2"/>
    <property type="match status" value="1"/>
</dbReference>
<dbReference type="AlphaFoldDB" id="A0A1L9PQT9"/>
<dbReference type="OrthoDB" id="37886at2759"/>
<keyword evidence="5" id="KW-1185">Reference proteome</keyword>
<dbReference type="InterPro" id="IPR018502">
    <property type="entry name" value="Annexin_repeat"/>
</dbReference>
<dbReference type="InterPro" id="IPR037104">
    <property type="entry name" value="Annexin_sf"/>
</dbReference>
<dbReference type="GO" id="GO:0005737">
    <property type="term" value="C:cytoplasm"/>
    <property type="evidence" value="ECO:0007669"/>
    <property type="project" value="TreeGrafter"/>
</dbReference>
<proteinExistence type="inferred from homology"/>
<reference evidence="5" key="1">
    <citation type="journal article" date="2017" name="Genome Biol.">
        <title>Comparative genomics reveals high biological diversity and specific adaptations in the industrially and medically important fungal genus Aspergillus.</title>
        <authorList>
            <person name="de Vries R.P."/>
            <person name="Riley R."/>
            <person name="Wiebenga A."/>
            <person name="Aguilar-Osorio G."/>
            <person name="Amillis S."/>
            <person name="Uchima C.A."/>
            <person name="Anderluh G."/>
            <person name="Asadollahi M."/>
            <person name="Askin M."/>
            <person name="Barry K."/>
            <person name="Battaglia E."/>
            <person name="Bayram O."/>
            <person name="Benocci T."/>
            <person name="Braus-Stromeyer S.A."/>
            <person name="Caldana C."/>
            <person name="Canovas D."/>
            <person name="Cerqueira G.C."/>
            <person name="Chen F."/>
            <person name="Chen W."/>
            <person name="Choi C."/>
            <person name="Clum A."/>
            <person name="Dos Santos R.A."/>
            <person name="Damasio A.R."/>
            <person name="Diallinas G."/>
            <person name="Emri T."/>
            <person name="Fekete E."/>
            <person name="Flipphi M."/>
            <person name="Freyberg S."/>
            <person name="Gallo A."/>
            <person name="Gournas C."/>
            <person name="Habgood R."/>
            <person name="Hainaut M."/>
            <person name="Harispe M.L."/>
            <person name="Henrissat B."/>
            <person name="Hilden K.S."/>
            <person name="Hope R."/>
            <person name="Hossain A."/>
            <person name="Karabika E."/>
            <person name="Karaffa L."/>
            <person name="Karanyi Z."/>
            <person name="Krasevec N."/>
            <person name="Kuo A."/>
            <person name="Kusch H."/>
            <person name="LaButti K."/>
            <person name="Lagendijk E.L."/>
            <person name="Lapidus A."/>
            <person name="Levasseur A."/>
            <person name="Lindquist E."/>
            <person name="Lipzen A."/>
            <person name="Logrieco A.F."/>
            <person name="MacCabe A."/>
            <person name="Maekelae M.R."/>
            <person name="Malavazi I."/>
            <person name="Melin P."/>
            <person name="Meyer V."/>
            <person name="Mielnichuk N."/>
            <person name="Miskei M."/>
            <person name="Molnar A.P."/>
            <person name="Mule G."/>
            <person name="Ngan C.Y."/>
            <person name="Orejas M."/>
            <person name="Orosz E."/>
            <person name="Ouedraogo J.P."/>
            <person name="Overkamp K.M."/>
            <person name="Park H.-S."/>
            <person name="Perrone G."/>
            <person name="Piumi F."/>
            <person name="Punt P.J."/>
            <person name="Ram A.F."/>
            <person name="Ramon A."/>
            <person name="Rauscher S."/>
            <person name="Record E."/>
            <person name="Riano-Pachon D.M."/>
            <person name="Robert V."/>
            <person name="Roehrig J."/>
            <person name="Ruller R."/>
            <person name="Salamov A."/>
            <person name="Salih N.S."/>
            <person name="Samson R.A."/>
            <person name="Sandor E."/>
            <person name="Sanguinetti M."/>
            <person name="Schuetze T."/>
            <person name="Sepcic K."/>
            <person name="Shelest E."/>
            <person name="Sherlock G."/>
            <person name="Sophianopoulou V."/>
            <person name="Squina F.M."/>
            <person name="Sun H."/>
            <person name="Susca A."/>
            <person name="Todd R.B."/>
            <person name="Tsang A."/>
            <person name="Unkles S.E."/>
            <person name="van de Wiele N."/>
            <person name="van Rossen-Uffink D."/>
            <person name="Oliveira J.V."/>
            <person name="Vesth T.C."/>
            <person name="Visser J."/>
            <person name="Yu J.-H."/>
            <person name="Zhou M."/>
            <person name="Andersen M.R."/>
            <person name="Archer D.B."/>
            <person name="Baker S.E."/>
            <person name="Benoit I."/>
            <person name="Brakhage A.A."/>
            <person name="Braus G.H."/>
            <person name="Fischer R."/>
            <person name="Frisvad J.C."/>
            <person name="Goldman G.H."/>
            <person name="Houbraken J."/>
            <person name="Oakley B."/>
            <person name="Pocsi I."/>
            <person name="Scazzocchio C."/>
            <person name="Seiboth B."/>
            <person name="vanKuyk P.A."/>
            <person name="Wortman J."/>
            <person name="Dyer P.S."/>
            <person name="Grigoriev I.V."/>
        </authorList>
    </citation>
    <scope>NUCLEOTIDE SEQUENCE [LARGE SCALE GENOMIC DNA]</scope>
    <source>
        <strain evidence="5">CBS 583.65</strain>
    </source>
</reference>
<evidence type="ECO:0000313" key="4">
    <source>
        <dbReference type="EMBL" id="OJJ03918.1"/>
    </source>
</evidence>
<gene>
    <name evidence="4" type="ORF">ASPVEDRAFT_152347</name>
</gene>
<evidence type="ECO:0000256" key="1">
    <source>
        <dbReference type="ARBA" id="ARBA00007831"/>
    </source>
</evidence>
<organism evidence="4 5">
    <name type="scientific">Aspergillus versicolor CBS 583.65</name>
    <dbReference type="NCBI Taxonomy" id="1036611"/>
    <lineage>
        <taxon>Eukaryota</taxon>
        <taxon>Fungi</taxon>
        <taxon>Dikarya</taxon>
        <taxon>Ascomycota</taxon>
        <taxon>Pezizomycotina</taxon>
        <taxon>Eurotiomycetes</taxon>
        <taxon>Eurotiomycetidae</taxon>
        <taxon>Eurotiales</taxon>
        <taxon>Aspergillaceae</taxon>
        <taxon>Aspergillus</taxon>
        <taxon>Aspergillus subgen. Nidulantes</taxon>
    </lineage>
</organism>
<dbReference type="VEuPathDB" id="FungiDB:ASPVEDRAFT_152347"/>
<dbReference type="PANTHER" id="PTHR10502:SF102">
    <property type="entry name" value="ANNEXIN B11"/>
    <property type="match status" value="1"/>
</dbReference>
<dbReference type="GO" id="GO:0005634">
    <property type="term" value="C:nucleus"/>
    <property type="evidence" value="ECO:0007669"/>
    <property type="project" value="TreeGrafter"/>
</dbReference>
<dbReference type="PANTHER" id="PTHR10502">
    <property type="entry name" value="ANNEXIN"/>
    <property type="match status" value="1"/>
</dbReference>
<dbReference type="RefSeq" id="XP_040669680.1">
    <property type="nucleotide sequence ID" value="XM_040808296.1"/>
</dbReference>
<evidence type="ECO:0000256" key="2">
    <source>
        <dbReference type="ARBA" id="ARBA00022737"/>
    </source>
</evidence>
<keyword evidence="2" id="KW-0677">Repeat</keyword>
<evidence type="ECO:0000256" key="3">
    <source>
        <dbReference type="ARBA" id="ARBA00023216"/>
    </source>
</evidence>
<dbReference type="GO" id="GO:0005509">
    <property type="term" value="F:calcium ion binding"/>
    <property type="evidence" value="ECO:0007669"/>
    <property type="project" value="InterPro"/>
</dbReference>
<comment type="similarity">
    <text evidence="1">Belongs to the annexin family.</text>
</comment>
<sequence length="337" mass="38850">MSYYTQTAHSATPIPAKDDPSVLAQVEEDARALDKAMSGWRKDNVTITRIVLSTCLIPGRSELLQETTKQIYRYDLMKTLKWTTTGLFKKAIVALMLGPVWNDINRLRMIILKADAPTHRLCAEVIFYRTTAQLAKIKETHQDRYRYPVEDFINCYQKRTRQLLRLYMETARPDDGSDIRDTAGIEADARTLHDTIPHKGKEAEFSALLARCSHQRLVAISDEFRSIYAVALEDYIKEHISGDFQNTPQWLLSWARDPAEYGACILRKLFPSEITGLMNDERLVIDTFLWCHWNRPVFEAGKEKLDAEGFNLRAKLKKRVVNGPLRDLILRIYDGLI</sequence>
<dbReference type="GO" id="GO:0001786">
    <property type="term" value="F:phosphatidylserine binding"/>
    <property type="evidence" value="ECO:0007669"/>
    <property type="project" value="TreeGrafter"/>
</dbReference>
<dbReference type="EMBL" id="KV878131">
    <property type="protein sequence ID" value="OJJ03918.1"/>
    <property type="molecule type" value="Genomic_DNA"/>
</dbReference>
<evidence type="ECO:0000313" key="5">
    <source>
        <dbReference type="Proteomes" id="UP000184073"/>
    </source>
</evidence>
<evidence type="ECO:0008006" key="6">
    <source>
        <dbReference type="Google" id="ProtNLM"/>
    </source>
</evidence>
<protein>
    <recommendedName>
        <fullName evidence="6">Annexin</fullName>
    </recommendedName>
</protein>
<dbReference type="GO" id="GO:0005886">
    <property type="term" value="C:plasma membrane"/>
    <property type="evidence" value="ECO:0007669"/>
    <property type="project" value="TreeGrafter"/>
</dbReference>
<dbReference type="Gene3D" id="1.10.220.10">
    <property type="entry name" value="Annexin"/>
    <property type="match status" value="2"/>
</dbReference>
<dbReference type="STRING" id="1036611.A0A1L9PQT9"/>
<dbReference type="GO" id="GO:0012506">
    <property type="term" value="C:vesicle membrane"/>
    <property type="evidence" value="ECO:0007669"/>
    <property type="project" value="TreeGrafter"/>
</dbReference>
<dbReference type="GeneID" id="63723807"/>
<dbReference type="SUPFAM" id="SSF47874">
    <property type="entry name" value="Annexin"/>
    <property type="match status" value="1"/>
</dbReference>
<dbReference type="Pfam" id="PF00191">
    <property type="entry name" value="Annexin"/>
    <property type="match status" value="2"/>
</dbReference>
<keyword evidence="3" id="KW-0041">Annexin</keyword>
<name>A0A1L9PQT9_ASPVE</name>
<dbReference type="Proteomes" id="UP000184073">
    <property type="component" value="Unassembled WGS sequence"/>
</dbReference>
<dbReference type="GO" id="GO:0005544">
    <property type="term" value="F:calcium-dependent phospholipid binding"/>
    <property type="evidence" value="ECO:0007669"/>
    <property type="project" value="InterPro"/>
</dbReference>